<dbReference type="Proteomes" id="UP000002729">
    <property type="component" value="Unassembled WGS sequence"/>
</dbReference>
<dbReference type="PIRSF" id="PIRSF029755">
    <property type="entry name" value="UCP029755"/>
    <property type="match status" value="1"/>
</dbReference>
<dbReference type="PANTHER" id="PTHR32022">
    <property type="entry name" value="D-GLUTAMATE CYCLASE, MITOCHONDRIAL"/>
    <property type="match status" value="1"/>
</dbReference>
<dbReference type="Gene3D" id="3.30.2040.10">
    <property type="entry name" value="PSTPO5379-like domain"/>
    <property type="match status" value="1"/>
</dbReference>
<dbReference type="GO" id="GO:0047820">
    <property type="term" value="F:D-glutamate cyclase activity"/>
    <property type="evidence" value="ECO:0007669"/>
    <property type="project" value="TreeGrafter"/>
</dbReference>
<dbReference type="InterPro" id="IPR009906">
    <property type="entry name" value="D-Glu_cyclase"/>
</dbReference>
<dbReference type="KEGG" id="aaf:AURANDRAFT_27962"/>
<dbReference type="InParanoid" id="F0YBN7"/>
<dbReference type="GeneID" id="20220451"/>
<dbReference type="SUPFAM" id="SSF160920">
    <property type="entry name" value="PSTPO5379-like"/>
    <property type="match status" value="1"/>
</dbReference>
<comment type="similarity">
    <text evidence="1">Belongs to the D-glutamate cyclase family.</text>
</comment>
<evidence type="ECO:0000256" key="2">
    <source>
        <dbReference type="ARBA" id="ARBA00023239"/>
    </source>
</evidence>
<dbReference type="FunFam" id="3.30.2040.10:FF:000001">
    <property type="entry name" value="D-glutamate cyclase, mitochondrial"/>
    <property type="match status" value="1"/>
</dbReference>
<sequence length="282" mass="29610">MPLPPTPLPAFRKTIGQVLRTGLNSSFEATAPPAAARAVRLDCRGGFDAPTAGLAPGAVQANLVVVPRAAAFDFARFCLLNPRPCPLLAVSDDGFALGGDLRTDLPRYLVWRDGAVAEERSDVADLWTDDMVGFLLGCSFSWEGRLEAAGLTPRHVEQQRNVPMYRTAVPNARAGPFGGSLVVSMRPYAERDVAAVAAATAPFPAAHGAPVHWGDPADIGVGDLGAPDFGDAVEVRPGDVPVFWACGVTPQTALAAAGLPLAVTHAPGHMFVCDLRDDDLRV</sequence>
<dbReference type="EMBL" id="GL833131">
    <property type="protein sequence ID" value="EGB07312.1"/>
    <property type="molecule type" value="Genomic_DNA"/>
</dbReference>
<accession>F0YBN7</accession>
<keyword evidence="4" id="KW-1185">Reference proteome</keyword>
<name>F0YBN7_AURAN</name>
<dbReference type="OrthoDB" id="10262538at2759"/>
<dbReference type="eggNOG" id="ENOG502QV7A">
    <property type="taxonomic scope" value="Eukaryota"/>
</dbReference>
<gene>
    <name evidence="3" type="ORF">AURANDRAFT_27962</name>
</gene>
<dbReference type="RefSeq" id="XP_009037941.1">
    <property type="nucleotide sequence ID" value="XM_009039693.1"/>
</dbReference>
<evidence type="ECO:0000313" key="3">
    <source>
        <dbReference type="EMBL" id="EGB07312.1"/>
    </source>
</evidence>
<evidence type="ECO:0000313" key="4">
    <source>
        <dbReference type="Proteomes" id="UP000002729"/>
    </source>
</evidence>
<evidence type="ECO:0008006" key="5">
    <source>
        <dbReference type="Google" id="ProtNLM"/>
    </source>
</evidence>
<proteinExistence type="inferred from homology"/>
<keyword evidence="2" id="KW-0456">Lyase</keyword>
<dbReference type="OMA" id="NVPMYKT"/>
<organism evidence="4">
    <name type="scientific">Aureococcus anophagefferens</name>
    <name type="common">Harmful bloom alga</name>
    <dbReference type="NCBI Taxonomy" id="44056"/>
    <lineage>
        <taxon>Eukaryota</taxon>
        <taxon>Sar</taxon>
        <taxon>Stramenopiles</taxon>
        <taxon>Ochrophyta</taxon>
        <taxon>Pelagophyceae</taxon>
        <taxon>Pelagomonadales</taxon>
        <taxon>Pelagomonadaceae</taxon>
        <taxon>Aureococcus</taxon>
    </lineage>
</organism>
<protein>
    <recommendedName>
        <fullName evidence="5">DUF1445 domain-containing protein</fullName>
    </recommendedName>
</protein>
<dbReference type="AlphaFoldDB" id="F0YBN7"/>
<reference evidence="3 4" key="1">
    <citation type="journal article" date="2011" name="Proc. Natl. Acad. Sci. U.S.A.">
        <title>Niche of harmful alga Aureococcus anophagefferens revealed through ecogenomics.</title>
        <authorList>
            <person name="Gobler C.J."/>
            <person name="Berry D.L."/>
            <person name="Dyhrman S.T."/>
            <person name="Wilhelm S.W."/>
            <person name="Salamov A."/>
            <person name="Lobanov A.V."/>
            <person name="Zhang Y."/>
            <person name="Collier J.L."/>
            <person name="Wurch L.L."/>
            <person name="Kustka A.B."/>
            <person name="Dill B.D."/>
            <person name="Shah M."/>
            <person name="VerBerkmoes N.C."/>
            <person name="Kuo A."/>
            <person name="Terry A."/>
            <person name="Pangilinan J."/>
            <person name="Lindquist E.A."/>
            <person name="Lucas S."/>
            <person name="Paulsen I.T."/>
            <person name="Hattenrath-Lehmann T.K."/>
            <person name="Talmage S.C."/>
            <person name="Walker E.A."/>
            <person name="Koch F."/>
            <person name="Burson A.M."/>
            <person name="Marcoval M.A."/>
            <person name="Tang Y.Z."/>
            <person name="Lecleir G.R."/>
            <person name="Coyne K.J."/>
            <person name="Berg G.M."/>
            <person name="Bertrand E.M."/>
            <person name="Saito M.A."/>
            <person name="Gladyshev V.N."/>
            <person name="Grigoriev I.V."/>
        </authorList>
    </citation>
    <scope>NUCLEOTIDE SEQUENCE [LARGE SCALE GENOMIC DNA]</scope>
    <source>
        <strain evidence="4">CCMP 1984</strain>
    </source>
</reference>
<dbReference type="InterPro" id="IPR016938">
    <property type="entry name" value="UPF0317"/>
</dbReference>
<evidence type="ECO:0000256" key="1">
    <source>
        <dbReference type="ARBA" id="ARBA00007896"/>
    </source>
</evidence>
<dbReference type="NCBIfam" id="NF003969">
    <property type="entry name" value="PRK05463.1"/>
    <property type="match status" value="1"/>
</dbReference>
<dbReference type="Gene3D" id="3.40.1640.10">
    <property type="entry name" value="PSTPO5379-like"/>
    <property type="match status" value="1"/>
</dbReference>
<dbReference type="PANTHER" id="PTHR32022:SF10">
    <property type="entry name" value="D-GLUTAMATE CYCLASE, MITOCHONDRIAL"/>
    <property type="match status" value="1"/>
</dbReference>
<dbReference type="Pfam" id="PF07286">
    <property type="entry name" value="D-Glu_cyclase"/>
    <property type="match status" value="1"/>
</dbReference>
<dbReference type="GO" id="GO:0006536">
    <property type="term" value="P:glutamate metabolic process"/>
    <property type="evidence" value="ECO:0007669"/>
    <property type="project" value="TreeGrafter"/>
</dbReference>
<dbReference type="InterPro" id="IPR038021">
    <property type="entry name" value="Putative_hydro-lyase"/>
</dbReference>